<protein>
    <submittedName>
        <fullName evidence="1">Uncharacterized protein</fullName>
    </submittedName>
</protein>
<evidence type="ECO:0000313" key="2">
    <source>
        <dbReference type="Proteomes" id="UP001056201"/>
    </source>
</evidence>
<dbReference type="Proteomes" id="UP001056201">
    <property type="component" value="Plasmid B"/>
</dbReference>
<organism evidence="1 2">
    <name type="scientific">Aquincola tertiaricarbonis</name>
    <dbReference type="NCBI Taxonomy" id="391953"/>
    <lineage>
        <taxon>Bacteria</taxon>
        <taxon>Pseudomonadati</taxon>
        <taxon>Pseudomonadota</taxon>
        <taxon>Betaproteobacteria</taxon>
        <taxon>Burkholderiales</taxon>
        <taxon>Sphaerotilaceae</taxon>
        <taxon>Aquincola</taxon>
    </lineage>
</organism>
<dbReference type="EMBL" id="CP097638">
    <property type="protein sequence ID" value="URI12054.1"/>
    <property type="molecule type" value="Genomic_DNA"/>
</dbReference>
<keyword evidence="1" id="KW-0614">Plasmid</keyword>
<sequence length="193" mass="20181">MGTNASPAVLLRRIAQLEAAVGRLTEDLESLRRAVSRHGFASSLAGGLRSQVARSPIPTGLAGALARGEAAKVQWVKEGLVVPGEQLARAWGLTRQALRPAAGRGEVFAVKIGNRLFYPQAFLALDRQAVATVCRALGDLDASEKMIFWLREHGAVGGKGIAAALDAGTAVVKAQRLAAAWARERGGGRVVAA</sequence>
<geneLocation type="plasmid" evidence="1 2">
    <name>B</name>
</geneLocation>
<accession>A0ABY4SHR2</accession>
<proteinExistence type="predicted"/>
<name>A0ABY4SHR2_AQUTE</name>
<keyword evidence="2" id="KW-1185">Reference proteome</keyword>
<evidence type="ECO:0000313" key="1">
    <source>
        <dbReference type="EMBL" id="URI12054.1"/>
    </source>
</evidence>
<gene>
    <name evidence="1" type="ORF">MW290_32955</name>
</gene>
<reference evidence="1" key="1">
    <citation type="submission" date="2022-05" db="EMBL/GenBank/DDBJ databases">
        <title>An RpoN-dependent PEP-CTERM gene is involved in floc formation of an Aquincola tertiaricarbonis strain.</title>
        <authorList>
            <person name="Qiu D."/>
            <person name="Xia M."/>
        </authorList>
    </citation>
    <scope>NUCLEOTIDE SEQUENCE</scope>
    <source>
        <strain evidence="1">RN12</strain>
        <plasmid evidence="1">B</plasmid>
    </source>
</reference>